<organism evidence="2 3">
    <name type="scientific">Paramecium sonneborni</name>
    <dbReference type="NCBI Taxonomy" id="65129"/>
    <lineage>
        <taxon>Eukaryota</taxon>
        <taxon>Sar</taxon>
        <taxon>Alveolata</taxon>
        <taxon>Ciliophora</taxon>
        <taxon>Intramacronucleata</taxon>
        <taxon>Oligohymenophorea</taxon>
        <taxon>Peniculida</taxon>
        <taxon>Parameciidae</taxon>
        <taxon>Paramecium</taxon>
    </lineage>
</organism>
<name>A0A8S1K9Y0_9CILI</name>
<dbReference type="Proteomes" id="UP000692954">
    <property type="component" value="Unassembled WGS sequence"/>
</dbReference>
<dbReference type="AlphaFoldDB" id="A0A8S1K9Y0"/>
<protein>
    <submittedName>
        <fullName evidence="2">Uncharacterized protein</fullName>
    </submittedName>
</protein>
<accession>A0A8S1K9Y0</accession>
<feature type="coiled-coil region" evidence="1">
    <location>
        <begin position="28"/>
        <end position="103"/>
    </location>
</feature>
<keyword evidence="1" id="KW-0175">Coiled coil</keyword>
<evidence type="ECO:0000313" key="3">
    <source>
        <dbReference type="Proteomes" id="UP000692954"/>
    </source>
</evidence>
<proteinExistence type="predicted"/>
<feature type="coiled-coil region" evidence="1">
    <location>
        <begin position="154"/>
        <end position="219"/>
    </location>
</feature>
<comment type="caution">
    <text evidence="2">The sequence shown here is derived from an EMBL/GenBank/DDBJ whole genome shotgun (WGS) entry which is preliminary data.</text>
</comment>
<keyword evidence="3" id="KW-1185">Reference proteome</keyword>
<evidence type="ECO:0000256" key="1">
    <source>
        <dbReference type="SAM" id="Coils"/>
    </source>
</evidence>
<reference evidence="2" key="1">
    <citation type="submission" date="2021-01" db="EMBL/GenBank/DDBJ databases">
        <authorList>
            <consortium name="Genoscope - CEA"/>
            <person name="William W."/>
        </authorList>
    </citation>
    <scope>NUCLEOTIDE SEQUENCE</scope>
</reference>
<evidence type="ECO:0000313" key="2">
    <source>
        <dbReference type="EMBL" id="CAD8049482.1"/>
    </source>
</evidence>
<sequence>MQQLKITNSKENKNKDFSKVEQRITLLLDENQRLNKSLKTKMEEHQQLKNENNSLLMELNKFRGLDCEQKILTEIILEKTEDCDKHKRKLLKAEKTIIDLEQEICKLKLEKDQQIQSILDAQTQNIQLDQERLKQIDDLKNKLRKFNYGSNEQVDQLKFEINKYQQENDSLKLQLKQLQEENVSIKRNLGCLSGYIIENEQLRKENQNLNQNYQTLLAKQ</sequence>
<gene>
    <name evidence="2" type="ORF">PSON_ATCC_30995.1.T0040160</name>
</gene>
<dbReference type="EMBL" id="CAJJDN010000004">
    <property type="protein sequence ID" value="CAD8049482.1"/>
    <property type="molecule type" value="Genomic_DNA"/>
</dbReference>